<dbReference type="EMBL" id="JAPEVI010000001">
    <property type="protein sequence ID" value="MCX2721051.1"/>
    <property type="molecule type" value="Genomic_DNA"/>
</dbReference>
<dbReference type="Gene3D" id="2.40.30.170">
    <property type="match status" value="1"/>
</dbReference>
<sequence length="387" mass="42612">MNKRNFRRLIGAALLIGLGTAGYLLFQYRPLAVPVVAKEENVEIRVFGLGTVEARILSDVGFKVSGALMDLEVDHGDQVSRSDVLALLDSNEQEARVRRAEAAALAGAANIRKAEANVQRARAVLEQAKEANRRKKSLVGTNVVSQQQADEAQRDEDVSSADHSVALSEVDVAKAQWADARAALAYEKELLKQHTLRAPFDAVVVKRHREAGSVVREGETIFTLMAPESVWTLAYVDEARAGTIQPGQPAEVRLRSLPHDVYQAKVARIGIESDRVNEERKVWVKCEQCPPRVFLGEQAEVRITVARLDTALMVPEAAVSRFDGHKGDVWLVRNGKLERRELVFGHRSEDARLEVVSELPEGAEIVSALVPGMRDGRRANGSRDEAP</sequence>
<dbReference type="Gene3D" id="2.40.420.20">
    <property type="match status" value="1"/>
</dbReference>
<comment type="similarity">
    <text evidence="1">Belongs to the membrane fusion protein (MFP) (TC 8.A.1) family.</text>
</comment>
<dbReference type="Gene3D" id="1.10.287.470">
    <property type="entry name" value="Helix hairpin bin"/>
    <property type="match status" value="1"/>
</dbReference>
<dbReference type="InterPro" id="IPR058792">
    <property type="entry name" value="Beta-barrel_RND_2"/>
</dbReference>
<gene>
    <name evidence="5" type="ORF">ON753_01315</name>
</gene>
<evidence type="ECO:0000256" key="2">
    <source>
        <dbReference type="SAM" id="MobiDB-lite"/>
    </source>
</evidence>
<dbReference type="SUPFAM" id="SSF111369">
    <property type="entry name" value="HlyD-like secretion proteins"/>
    <property type="match status" value="1"/>
</dbReference>
<dbReference type="Proteomes" id="UP001300261">
    <property type="component" value="Unassembled WGS sequence"/>
</dbReference>
<organism evidence="5 6">
    <name type="scientific">Roseibium salinum</name>
    <dbReference type="NCBI Taxonomy" id="1604349"/>
    <lineage>
        <taxon>Bacteria</taxon>
        <taxon>Pseudomonadati</taxon>
        <taxon>Pseudomonadota</taxon>
        <taxon>Alphaproteobacteria</taxon>
        <taxon>Hyphomicrobiales</taxon>
        <taxon>Stappiaceae</taxon>
        <taxon>Roseibium</taxon>
    </lineage>
</organism>
<reference evidence="5 6" key="1">
    <citation type="journal article" date="2016" name="Int. J. Syst. Evol. Microbiol.">
        <title>Labrenzia salina sp. nov., isolated from the rhizosphere of the halophyte Arthrocnemum macrostachyum.</title>
        <authorList>
            <person name="Camacho M."/>
            <person name="Redondo-Gomez S."/>
            <person name="Rodriguez-Llorente I."/>
            <person name="Rohde M."/>
            <person name="Sproer C."/>
            <person name="Schumann P."/>
            <person name="Klenk H.P."/>
            <person name="Montero-Calasanz M.D.C."/>
        </authorList>
    </citation>
    <scope>NUCLEOTIDE SEQUENCE [LARGE SCALE GENOMIC DNA]</scope>
    <source>
        <strain evidence="5 6">DSM 29163</strain>
    </source>
</reference>
<evidence type="ECO:0000256" key="1">
    <source>
        <dbReference type="ARBA" id="ARBA00009477"/>
    </source>
</evidence>
<dbReference type="PANTHER" id="PTHR30469">
    <property type="entry name" value="MULTIDRUG RESISTANCE PROTEIN MDTA"/>
    <property type="match status" value="1"/>
</dbReference>
<feature type="domain" description="CzcB-like barrel-sandwich hybrid" evidence="4">
    <location>
        <begin position="60"/>
        <end position="224"/>
    </location>
</feature>
<feature type="domain" description="CusB-like beta-barrel" evidence="3">
    <location>
        <begin position="229"/>
        <end position="269"/>
    </location>
</feature>
<accession>A0ABT3QVV6</accession>
<dbReference type="InterPro" id="IPR006143">
    <property type="entry name" value="RND_pump_MFP"/>
</dbReference>
<proteinExistence type="inferred from homology"/>
<evidence type="ECO:0000313" key="5">
    <source>
        <dbReference type="EMBL" id="MCX2721051.1"/>
    </source>
</evidence>
<dbReference type="RefSeq" id="WP_265960748.1">
    <property type="nucleotide sequence ID" value="NZ_JAPEVI010000001.1"/>
</dbReference>
<dbReference type="Gene3D" id="2.40.50.100">
    <property type="match status" value="1"/>
</dbReference>
<dbReference type="Pfam" id="PF25973">
    <property type="entry name" value="BSH_CzcB"/>
    <property type="match status" value="1"/>
</dbReference>
<comment type="caution">
    <text evidence="5">The sequence shown here is derived from an EMBL/GenBank/DDBJ whole genome shotgun (WGS) entry which is preliminary data.</text>
</comment>
<evidence type="ECO:0000259" key="4">
    <source>
        <dbReference type="Pfam" id="PF25973"/>
    </source>
</evidence>
<protein>
    <submittedName>
        <fullName evidence="5">Efflux RND transporter periplasmic adaptor subunit</fullName>
    </submittedName>
</protein>
<name>A0ABT3QVV6_9HYPH</name>
<dbReference type="InterPro" id="IPR058647">
    <property type="entry name" value="BSH_CzcB-like"/>
</dbReference>
<evidence type="ECO:0000259" key="3">
    <source>
        <dbReference type="Pfam" id="PF25954"/>
    </source>
</evidence>
<dbReference type="Pfam" id="PF25954">
    <property type="entry name" value="Beta-barrel_RND_2"/>
    <property type="match status" value="1"/>
</dbReference>
<evidence type="ECO:0000313" key="6">
    <source>
        <dbReference type="Proteomes" id="UP001300261"/>
    </source>
</evidence>
<feature type="region of interest" description="Disordered" evidence="2">
    <location>
        <begin position="136"/>
        <end position="160"/>
    </location>
</feature>
<dbReference type="NCBIfam" id="TIGR01730">
    <property type="entry name" value="RND_mfp"/>
    <property type="match status" value="1"/>
</dbReference>
<keyword evidence="6" id="KW-1185">Reference proteome</keyword>